<protein>
    <submittedName>
        <fullName evidence="2">Uncharacterized protein</fullName>
    </submittedName>
</protein>
<keyword evidence="3" id="KW-1185">Reference proteome</keyword>
<comment type="caution">
    <text evidence="2">The sequence shown here is derived from an EMBL/GenBank/DDBJ whole genome shotgun (WGS) entry which is preliminary data.</text>
</comment>
<evidence type="ECO:0000256" key="1">
    <source>
        <dbReference type="SAM" id="SignalP"/>
    </source>
</evidence>
<dbReference type="RefSeq" id="WP_249697280.1">
    <property type="nucleotide sequence ID" value="NZ_JAMFLX010000001.1"/>
</dbReference>
<feature type="chain" id="PRO_5045366344" evidence="1">
    <location>
        <begin position="19"/>
        <end position="273"/>
    </location>
</feature>
<gene>
    <name evidence="2" type="ORF">M3P05_00575</name>
</gene>
<feature type="signal peptide" evidence="1">
    <location>
        <begin position="1"/>
        <end position="18"/>
    </location>
</feature>
<dbReference type="EMBL" id="JAMFLX010000001">
    <property type="protein sequence ID" value="MCL6268444.1"/>
    <property type="molecule type" value="Genomic_DNA"/>
</dbReference>
<evidence type="ECO:0000313" key="2">
    <source>
        <dbReference type="EMBL" id="MCL6268444.1"/>
    </source>
</evidence>
<keyword evidence="1" id="KW-0732">Signal</keyword>
<accession>A0ABT0PAM4</accession>
<sequence>MKLLTAITTIFLCLPALAAAVDIHPLCIEEMIPLHSPASEKSASVDLKACSEKYKSYPFSKEGHWQAVWSKSQMKEEPEDESIPVYSSYSLIGGMENNQVLLQQVVNYGGSGTFTFAMLVEGISLSQNQQHAKTLKMRNSFPGGDRCLGGIHDLTITSPNSVTVSRNITTAELMRYGQSKKAAQSISAGLPDCAICCIGTAQENWTLDGKTKLVSVSLAPRERSNGESRKTKCLYDLLRGEDDVRLELTKEDLASLQQEYINQCLKQGSAYIQ</sequence>
<name>A0ABT0PAM4_9GAMM</name>
<reference evidence="2 3" key="1">
    <citation type="submission" date="2022-05" db="EMBL/GenBank/DDBJ databases">
        <authorList>
            <person name="Park J.-S."/>
        </authorList>
    </citation>
    <scope>NUCLEOTIDE SEQUENCE [LARGE SCALE GENOMIC DNA]</scope>
    <source>
        <strain evidence="2 3">2012CJ34-2</strain>
    </source>
</reference>
<organism evidence="2 3">
    <name type="scientific">Parendozoicomonas callyspongiae</name>
    <dbReference type="NCBI Taxonomy" id="2942213"/>
    <lineage>
        <taxon>Bacteria</taxon>
        <taxon>Pseudomonadati</taxon>
        <taxon>Pseudomonadota</taxon>
        <taxon>Gammaproteobacteria</taxon>
        <taxon>Oceanospirillales</taxon>
        <taxon>Endozoicomonadaceae</taxon>
        <taxon>Parendozoicomonas</taxon>
    </lineage>
</organism>
<evidence type="ECO:0000313" key="3">
    <source>
        <dbReference type="Proteomes" id="UP001203338"/>
    </source>
</evidence>
<dbReference type="Proteomes" id="UP001203338">
    <property type="component" value="Unassembled WGS sequence"/>
</dbReference>
<proteinExistence type="predicted"/>